<protein>
    <submittedName>
        <fullName evidence="2">Uncharacterized protein</fullName>
    </submittedName>
</protein>
<proteinExistence type="predicted"/>
<accession>A0A0D0WQX1</accession>
<comment type="caution">
    <text evidence="2">The sequence shown here is derived from an EMBL/GenBank/DDBJ whole genome shotgun (WGS) entry which is preliminary data.</text>
</comment>
<evidence type="ECO:0000313" key="2">
    <source>
        <dbReference type="EMBL" id="KIR61114.1"/>
    </source>
</evidence>
<evidence type="ECO:0000313" key="3">
    <source>
        <dbReference type="Proteomes" id="UP000032254"/>
    </source>
</evidence>
<gene>
    <name evidence="2" type="ORF">TK50_25430</name>
</gene>
<keyword evidence="3" id="KW-1185">Reference proteome</keyword>
<evidence type="ECO:0000256" key="1">
    <source>
        <dbReference type="SAM" id="MobiDB-lite"/>
    </source>
</evidence>
<dbReference type="EMBL" id="JXSX01000003">
    <property type="protein sequence ID" value="KIR61114.1"/>
    <property type="molecule type" value="Genomic_DNA"/>
</dbReference>
<dbReference type="PATRIC" id="fig|47853.6.peg.5330"/>
<organism evidence="2 3">
    <name type="scientific">Micromonospora haikouensis</name>
    <dbReference type="NCBI Taxonomy" id="686309"/>
    <lineage>
        <taxon>Bacteria</taxon>
        <taxon>Bacillati</taxon>
        <taxon>Actinomycetota</taxon>
        <taxon>Actinomycetes</taxon>
        <taxon>Micromonosporales</taxon>
        <taxon>Micromonosporaceae</taxon>
        <taxon>Micromonospora</taxon>
    </lineage>
</organism>
<sequence length="127" mass="13107">MVRTERGGTGIGHPGVVAAGLVSVAQLLGDRGEIEGEREHQRVRGMPPALAGREGLLQYASRGGRVVGLAMQAGQQVGGAQDLRMVLAEAGPQRVDRVGQQPAGSHDVAGGAQRERPVLECGQGRGL</sequence>
<reference evidence="2 3" key="1">
    <citation type="submission" date="2015-01" db="EMBL/GenBank/DDBJ databases">
        <title>Sequencing and annotation of Micromonospora carbonacea strain JXNU-1 genome.</title>
        <authorList>
            <person name="Long Z."/>
            <person name="Huang Y."/>
            <person name="Jiang Y."/>
        </authorList>
    </citation>
    <scope>NUCLEOTIDE SEQUENCE [LARGE SCALE GENOMIC DNA]</scope>
    <source>
        <strain evidence="2 3">JXNU-1</strain>
    </source>
</reference>
<dbReference type="AlphaFoldDB" id="A0A0D0WQX1"/>
<feature type="region of interest" description="Disordered" evidence="1">
    <location>
        <begin position="96"/>
        <end position="127"/>
    </location>
</feature>
<name>A0A0D0WQX1_9ACTN</name>
<dbReference type="Proteomes" id="UP000032254">
    <property type="component" value="Unassembled WGS sequence"/>
</dbReference>